<evidence type="ECO:0000256" key="5">
    <source>
        <dbReference type="ARBA" id="ARBA00022737"/>
    </source>
</evidence>
<evidence type="ECO:0000256" key="6">
    <source>
        <dbReference type="ARBA" id="ARBA00022989"/>
    </source>
</evidence>
<dbReference type="Pfam" id="PF12796">
    <property type="entry name" value="Ank_2"/>
    <property type="match status" value="2"/>
</dbReference>
<keyword evidence="4 13" id="KW-0812">Transmembrane</keyword>
<reference evidence="15 16" key="1">
    <citation type="submission" date="2015-12" db="EMBL/GenBank/DDBJ databases">
        <title>The genome of Folsomia candida.</title>
        <authorList>
            <person name="Faddeeva A."/>
            <person name="Derks M.F."/>
            <person name="Anvar Y."/>
            <person name="Smit S."/>
            <person name="Van Straalen N."/>
            <person name="Roelofs D."/>
        </authorList>
    </citation>
    <scope>NUCLEOTIDE SEQUENCE [LARGE SCALE GENOMIC DNA]</scope>
    <source>
        <strain evidence="15 16">VU population</strain>
        <tissue evidence="15">Whole body</tissue>
    </source>
</reference>
<keyword evidence="2" id="KW-0813">Transport</keyword>
<dbReference type="InterPro" id="IPR036770">
    <property type="entry name" value="Ankyrin_rpt-contain_sf"/>
</dbReference>
<evidence type="ECO:0000256" key="12">
    <source>
        <dbReference type="PROSITE-ProRule" id="PRU00023"/>
    </source>
</evidence>
<evidence type="ECO:0000256" key="7">
    <source>
        <dbReference type="ARBA" id="ARBA00023043"/>
    </source>
</evidence>
<dbReference type="GO" id="GO:0005216">
    <property type="term" value="F:monoatomic ion channel activity"/>
    <property type="evidence" value="ECO:0007669"/>
    <property type="project" value="InterPro"/>
</dbReference>
<name>A0A226E2D7_FOLCA</name>
<dbReference type="InterPro" id="IPR052076">
    <property type="entry name" value="TRP_cation_channel"/>
</dbReference>
<dbReference type="Proteomes" id="UP000198287">
    <property type="component" value="Unassembled WGS sequence"/>
</dbReference>
<keyword evidence="9 13" id="KW-0472">Membrane</keyword>
<dbReference type="AlphaFoldDB" id="A0A226E2D7"/>
<dbReference type="InterPro" id="IPR002110">
    <property type="entry name" value="Ankyrin_rpt"/>
</dbReference>
<protein>
    <submittedName>
        <fullName evidence="15">Transient receptor potential channel pyrexia</fullName>
    </submittedName>
</protein>
<dbReference type="OMA" id="TCLDRMI"/>
<keyword evidence="11" id="KW-0407">Ion channel</keyword>
<evidence type="ECO:0000313" key="16">
    <source>
        <dbReference type="Proteomes" id="UP000198287"/>
    </source>
</evidence>
<keyword evidence="7 12" id="KW-0040">ANK repeat</keyword>
<evidence type="ECO:0000256" key="3">
    <source>
        <dbReference type="ARBA" id="ARBA00022606"/>
    </source>
</evidence>
<keyword evidence="16" id="KW-1185">Reference proteome</keyword>
<feature type="transmembrane region" description="Helical" evidence="13">
    <location>
        <begin position="616"/>
        <end position="642"/>
    </location>
</feature>
<gene>
    <name evidence="15" type="ORF">Fcan01_13082</name>
</gene>
<feature type="transmembrane region" description="Helical" evidence="13">
    <location>
        <begin position="694"/>
        <end position="717"/>
    </location>
</feature>
<comment type="subcellular location">
    <subcellularLocation>
        <location evidence="1">Membrane</location>
        <topology evidence="1">Multi-pass membrane protein</topology>
    </subcellularLocation>
</comment>
<feature type="transmembrane region" description="Helical" evidence="13">
    <location>
        <begin position="482"/>
        <end position="503"/>
    </location>
</feature>
<dbReference type="Pfam" id="PF00520">
    <property type="entry name" value="Ion_trans"/>
    <property type="match status" value="1"/>
</dbReference>
<feature type="transmembrane region" description="Helical" evidence="13">
    <location>
        <begin position="515"/>
        <end position="534"/>
    </location>
</feature>
<dbReference type="STRING" id="158441.A0A226E2D7"/>
<dbReference type="SUPFAM" id="SSF48403">
    <property type="entry name" value="Ankyrin repeat"/>
    <property type="match status" value="1"/>
</dbReference>
<dbReference type="Gene3D" id="1.25.40.20">
    <property type="entry name" value="Ankyrin repeat-containing domain"/>
    <property type="match status" value="2"/>
</dbReference>
<dbReference type="PANTHER" id="PTHR47143">
    <property type="entry name" value="TRANSIENT RECEPTOR POTENTIAL CATION CHANNEL PROTEIN PAINLESS"/>
    <property type="match status" value="1"/>
</dbReference>
<proteinExistence type="predicted"/>
<evidence type="ECO:0000256" key="13">
    <source>
        <dbReference type="SAM" id="Phobius"/>
    </source>
</evidence>
<evidence type="ECO:0000256" key="8">
    <source>
        <dbReference type="ARBA" id="ARBA00023065"/>
    </source>
</evidence>
<evidence type="ECO:0000256" key="4">
    <source>
        <dbReference type="ARBA" id="ARBA00022692"/>
    </source>
</evidence>
<evidence type="ECO:0000313" key="15">
    <source>
        <dbReference type="EMBL" id="OXA51905.1"/>
    </source>
</evidence>
<evidence type="ECO:0000256" key="9">
    <source>
        <dbReference type="ARBA" id="ARBA00023136"/>
    </source>
</evidence>
<dbReference type="PANTHER" id="PTHR47143:SF1">
    <property type="entry name" value="ION_TRANS DOMAIN-CONTAINING PROTEIN"/>
    <property type="match status" value="1"/>
</dbReference>
<evidence type="ECO:0000256" key="1">
    <source>
        <dbReference type="ARBA" id="ARBA00004141"/>
    </source>
</evidence>
<dbReference type="EMBL" id="LNIX01000007">
    <property type="protein sequence ID" value="OXA51905.1"/>
    <property type="molecule type" value="Genomic_DNA"/>
</dbReference>
<dbReference type="GO" id="GO:0034703">
    <property type="term" value="C:cation channel complex"/>
    <property type="evidence" value="ECO:0007669"/>
    <property type="project" value="UniProtKB-ARBA"/>
</dbReference>
<evidence type="ECO:0000256" key="10">
    <source>
        <dbReference type="ARBA" id="ARBA00023180"/>
    </source>
</evidence>
<dbReference type="PROSITE" id="PS50088">
    <property type="entry name" value="ANK_REPEAT"/>
    <property type="match status" value="1"/>
</dbReference>
<keyword evidence="8" id="KW-0406">Ion transport</keyword>
<evidence type="ECO:0000256" key="11">
    <source>
        <dbReference type="ARBA" id="ARBA00023303"/>
    </source>
</evidence>
<dbReference type="PROSITE" id="PS50297">
    <property type="entry name" value="ANK_REP_REGION"/>
    <property type="match status" value="1"/>
</dbReference>
<dbReference type="InterPro" id="IPR005821">
    <property type="entry name" value="Ion_trans_dom"/>
</dbReference>
<keyword evidence="15" id="KW-0675">Receptor</keyword>
<keyword evidence="3" id="KW-0716">Sensory transduction</keyword>
<keyword evidence="6 13" id="KW-1133">Transmembrane helix</keyword>
<sequence>MLDDADSVTRRLLSPGKNCLNMNSAVIENEKGVAGGNKGDRELDLRLHDAVCDPDNIEEIENLIDEEPGLLFETDNGGRVPLHAVAIDADEMASQISKLLLGVTESPDGSQVLNIDRPELLNLKDSSGYTALHYAAVNRDEALVSALLRWGADPYQQDKKGNTPLHLSSAGKLENAIECGKHLLKYDVNRTLVNVVNCEDKTALHKAIDERSILMSKFLLKPENKFNMSQQDSKNSWNVLHYICSGTEENDALCEIAKAIISRCSSSQLNQADNKQRTPLILAAIQRLPKMTGILVNEDKTDVLRGDEFGKTALHYACQNGCYPNGHRCVETLIGRKFTERADMVKYLYRNEDKQGNTPFMYACLNCPASTVQKYLDAVKDPYYWLTGTYSTLLYKHCPLALKTLMDKAFTEDKKRSTDSEDYLLVDYGPIIGYTDTVEIQPQQETLYLKQALHWEYESKKEVLLHPLVQLFMLRKWNKLRWIILAWVLWQLIWLGAFTTLIITFYSNKETSNQAAAIISSFVMLLYILTSLVNEMFEMYTVKCSYIWSLTNLTQVAQNFLALIAISPVLYGSDTPQGWQKLATATGILLAYILSMRDIGKLHNKIGLVVEVLKQVLIQIVHVLLCCAPLWIGFTLAFVVIFDDDEALRSAFPGPIVKVLVMMTGEFEYNDTFKNEGDDDKAETSLTQNRVVRLLFFLSFLISVPICFFNLLTGFALDKVMELRERAKVGRIAKQLEHIYFIESILLSLRPLGKVLPMFPYQTCLRKLNVATAWIDQKFQFYTIIREQIRQSEKKGSTQKLRGCFAGLVPSFCTVRVPKEVEEKIFSLATANSSSPDAPEKGSK</sequence>
<keyword evidence="5" id="KW-0677">Repeat</keyword>
<organism evidence="15 16">
    <name type="scientific">Folsomia candida</name>
    <name type="common">Springtail</name>
    <dbReference type="NCBI Taxonomy" id="158441"/>
    <lineage>
        <taxon>Eukaryota</taxon>
        <taxon>Metazoa</taxon>
        <taxon>Ecdysozoa</taxon>
        <taxon>Arthropoda</taxon>
        <taxon>Hexapoda</taxon>
        <taxon>Collembola</taxon>
        <taxon>Entomobryomorpha</taxon>
        <taxon>Isotomoidea</taxon>
        <taxon>Isotomidae</taxon>
        <taxon>Proisotominae</taxon>
        <taxon>Folsomia</taxon>
    </lineage>
</organism>
<accession>A0A226E2D7</accession>
<feature type="transmembrane region" description="Helical" evidence="13">
    <location>
        <begin position="546"/>
        <end position="566"/>
    </location>
</feature>
<feature type="domain" description="Ion transport" evidence="14">
    <location>
        <begin position="495"/>
        <end position="727"/>
    </location>
</feature>
<evidence type="ECO:0000256" key="2">
    <source>
        <dbReference type="ARBA" id="ARBA00022448"/>
    </source>
</evidence>
<keyword evidence="10" id="KW-0325">Glycoprotein</keyword>
<dbReference type="OrthoDB" id="5402602at2759"/>
<evidence type="ECO:0000259" key="14">
    <source>
        <dbReference type="Pfam" id="PF00520"/>
    </source>
</evidence>
<comment type="caution">
    <text evidence="15">The sequence shown here is derived from an EMBL/GenBank/DDBJ whole genome shotgun (WGS) entry which is preliminary data.</text>
</comment>
<feature type="repeat" description="ANK" evidence="12">
    <location>
        <begin position="127"/>
        <end position="159"/>
    </location>
</feature>
<dbReference type="SMART" id="SM00248">
    <property type="entry name" value="ANK"/>
    <property type="match status" value="7"/>
</dbReference>